<dbReference type="RefSeq" id="YP_009032431.1">
    <property type="nucleotide sequence ID" value="NC_024147.1"/>
</dbReference>
<name>A0A023W5L9_9CAUD</name>
<accession>A0A023W5L9</accession>
<dbReference type="KEGG" id="vg:19488134"/>
<proteinExistence type="predicted"/>
<sequence>MRAVIGAALAAVAVALAAPAHADPVMAHDAVLGAKCDPSGPTFGYTHDGTEVLACPAFGRWVQTGGWAGVRQLGEACSGEGAAVSPSGRGLVCVTSIASGVSTWQPGP</sequence>
<dbReference type="GeneID" id="19488134"/>
<dbReference type="OrthoDB" id="22878at10239"/>
<evidence type="ECO:0000313" key="1">
    <source>
        <dbReference type="EMBL" id="AHY26861.1"/>
    </source>
</evidence>
<reference evidence="1 2" key="1">
    <citation type="submission" date="2014-02" db="EMBL/GenBank/DDBJ databases">
        <authorList>
            <person name="Cornely K.A."/>
            <person name="Jancevski A.V."/>
            <person name="Rogers S.R."/>
            <person name="Scola S.E."/>
            <person name="Pinches R.S."/>
            <person name="Perri C.M."/>
            <person name="Brown M.S."/>
            <person name="Cavedon W.D."/>
            <person name="Dubois H.M."/>
            <person name="Fernando M.A."/>
            <person name="Austriaco N."/>
            <person name="Bradley K.W."/>
            <person name="Clarke D.Q."/>
            <person name="Lewis M.F."/>
            <person name="Barker L.P."/>
            <person name="Bailey C."/>
            <person name="Asai D.J."/>
            <person name="Garber M.L."/>
            <person name="Bowman C.A."/>
            <person name="Russell D.A."/>
            <person name="Pope W.H."/>
            <person name="Jacobs-Sera D."/>
            <person name="Hendrix R.W."/>
            <person name="Hatfull G.F."/>
        </authorList>
    </citation>
    <scope>NUCLEOTIDE SEQUENCE [LARGE SCALE GENOMIC DNA]</scope>
</reference>
<dbReference type="Proteomes" id="UP000024442">
    <property type="component" value="Segment"/>
</dbReference>
<evidence type="ECO:0000313" key="2">
    <source>
        <dbReference type="Proteomes" id="UP000024442"/>
    </source>
</evidence>
<organism evidence="1 2">
    <name type="scientific">Mycobacterium phage ZoeJ</name>
    <dbReference type="NCBI Taxonomy" id="1486427"/>
    <lineage>
        <taxon>Viruses</taxon>
        <taxon>Duplodnaviria</taxon>
        <taxon>Heunggongvirae</taxon>
        <taxon>Uroviricota</taxon>
        <taxon>Caudoviricetes</taxon>
        <taxon>Weiservirinae</taxon>
        <taxon>Timquatrovirus</taxon>
        <taxon>Timquatrovirus zoeJ</taxon>
    </lineage>
</organism>
<dbReference type="EMBL" id="KJ510412">
    <property type="protein sequence ID" value="AHY26861.1"/>
    <property type="molecule type" value="Genomic_DNA"/>
</dbReference>
<keyword evidence="2" id="KW-1185">Reference proteome</keyword>
<gene>
    <name evidence="1" type="primary">37</name>
    <name evidence="1" type="ORF">PBI_ZOEJ_37</name>
</gene>
<protein>
    <submittedName>
        <fullName evidence="1">Uncharacterized protein</fullName>
    </submittedName>
</protein>